<dbReference type="Gene3D" id="1.10.10.10">
    <property type="entry name" value="Winged helix-like DNA-binding domain superfamily/Winged helix DNA-binding domain"/>
    <property type="match status" value="1"/>
</dbReference>
<reference evidence="2 3" key="1">
    <citation type="submission" date="2018-06" db="EMBL/GenBank/DDBJ databases">
        <title>Halonotius sp. F13-13 a new haloarchaeeon isolated from a solar saltern from Isla Cristina, Huelva, Spain.</title>
        <authorList>
            <person name="Duran-Viseras A."/>
            <person name="Sanchez-Porro C."/>
            <person name="Ventosa A."/>
        </authorList>
    </citation>
    <scope>NUCLEOTIDE SEQUENCE [LARGE SCALE GENOMIC DNA]</scope>
    <source>
        <strain evidence="2 3">F13-13</strain>
    </source>
</reference>
<organism evidence="2 3">
    <name type="scientific">Halonotius aquaticus</name>
    <dbReference type="NCBI Taxonomy" id="2216978"/>
    <lineage>
        <taxon>Archaea</taxon>
        <taxon>Methanobacteriati</taxon>
        <taxon>Methanobacteriota</taxon>
        <taxon>Stenosarchaea group</taxon>
        <taxon>Halobacteria</taxon>
        <taxon>Halobacteriales</taxon>
        <taxon>Haloferacaceae</taxon>
        <taxon>Halonotius</taxon>
    </lineage>
</organism>
<dbReference type="OrthoDB" id="337698at2157"/>
<dbReference type="AlphaFoldDB" id="A0A3A6PQR0"/>
<dbReference type="Proteomes" id="UP000276588">
    <property type="component" value="Unassembled WGS sequence"/>
</dbReference>
<accession>A0A3A6PQR0</accession>
<sequence>MSRDRGDGGRYTETVTLADVLGVFERVDGPVVTSGDIADALDCSRETGRRKLATLEAQGRVASRKTAGRVVWWLAEPPVDASEINPEDPIWELEPGASGEHTVSETVDEELYGGT</sequence>
<dbReference type="InterPro" id="IPR036390">
    <property type="entry name" value="WH_DNA-bd_sf"/>
</dbReference>
<dbReference type="RefSeq" id="WP_120101441.1">
    <property type="nucleotide sequence ID" value="NZ_QKNY01000005.1"/>
</dbReference>
<feature type="region of interest" description="Disordered" evidence="1">
    <location>
        <begin position="94"/>
        <end position="115"/>
    </location>
</feature>
<evidence type="ECO:0000313" key="3">
    <source>
        <dbReference type="Proteomes" id="UP000276588"/>
    </source>
</evidence>
<comment type="caution">
    <text evidence="2">The sequence shown here is derived from an EMBL/GenBank/DDBJ whole genome shotgun (WGS) entry which is preliminary data.</text>
</comment>
<dbReference type="EMBL" id="QKNY01000005">
    <property type="protein sequence ID" value="RJX44111.1"/>
    <property type="molecule type" value="Genomic_DNA"/>
</dbReference>
<dbReference type="InterPro" id="IPR036388">
    <property type="entry name" value="WH-like_DNA-bd_sf"/>
</dbReference>
<feature type="compositionally biased region" description="Acidic residues" evidence="1">
    <location>
        <begin position="106"/>
        <end position="115"/>
    </location>
</feature>
<evidence type="ECO:0000313" key="2">
    <source>
        <dbReference type="EMBL" id="RJX44111.1"/>
    </source>
</evidence>
<protein>
    <submittedName>
        <fullName evidence="2">Uncharacterized protein</fullName>
    </submittedName>
</protein>
<gene>
    <name evidence="2" type="ORF">DM826_03280</name>
</gene>
<dbReference type="SUPFAM" id="SSF46785">
    <property type="entry name" value="Winged helix' DNA-binding domain"/>
    <property type="match status" value="1"/>
</dbReference>
<name>A0A3A6PQR0_9EURY</name>
<keyword evidence="3" id="KW-1185">Reference proteome</keyword>
<evidence type="ECO:0000256" key="1">
    <source>
        <dbReference type="SAM" id="MobiDB-lite"/>
    </source>
</evidence>
<proteinExistence type="predicted"/>